<name>E3M964_CAERE</name>
<evidence type="ECO:0000313" key="1">
    <source>
        <dbReference type="EMBL" id="EFO96328.1"/>
    </source>
</evidence>
<dbReference type="AlphaFoldDB" id="E3M964"/>
<evidence type="ECO:0000313" key="2">
    <source>
        <dbReference type="Proteomes" id="UP000008281"/>
    </source>
</evidence>
<keyword evidence="2" id="KW-1185">Reference proteome</keyword>
<gene>
    <name evidence="1" type="ORF">CRE_14485</name>
</gene>
<accession>E3M964</accession>
<organism evidence="2">
    <name type="scientific">Caenorhabditis remanei</name>
    <name type="common">Caenorhabditis vulgaris</name>
    <dbReference type="NCBI Taxonomy" id="31234"/>
    <lineage>
        <taxon>Eukaryota</taxon>
        <taxon>Metazoa</taxon>
        <taxon>Ecdysozoa</taxon>
        <taxon>Nematoda</taxon>
        <taxon>Chromadorea</taxon>
        <taxon>Rhabditida</taxon>
        <taxon>Rhabditina</taxon>
        <taxon>Rhabditomorpha</taxon>
        <taxon>Rhabditoidea</taxon>
        <taxon>Rhabditidae</taxon>
        <taxon>Peloderinae</taxon>
        <taxon>Caenorhabditis</taxon>
    </lineage>
</organism>
<reference evidence="1" key="1">
    <citation type="submission" date="2007-07" db="EMBL/GenBank/DDBJ databases">
        <title>PCAP assembly of the Caenorhabditis remanei genome.</title>
        <authorList>
            <consortium name="The Caenorhabditis remanei Sequencing Consortium"/>
            <person name="Wilson R.K."/>
        </authorList>
    </citation>
    <scope>NUCLEOTIDE SEQUENCE [LARGE SCALE GENOMIC DNA]</scope>
    <source>
        <strain evidence="1">PB4641</strain>
    </source>
</reference>
<dbReference type="EMBL" id="DS268430">
    <property type="protein sequence ID" value="EFO96328.1"/>
    <property type="molecule type" value="Genomic_DNA"/>
</dbReference>
<protein>
    <submittedName>
        <fullName evidence="1">Uncharacterized protein</fullName>
    </submittedName>
</protein>
<dbReference type="HOGENOM" id="CLU_2760245_0_0_1"/>
<sequence length="70" mass="8240">MREEGLAVYSETVYDLIGVGRFTFNTGREIHSPNGEPAIQNRLIKMFKRRPRCDVRIVEYNEGLVILERW</sequence>
<dbReference type="Proteomes" id="UP000008281">
    <property type="component" value="Unassembled WGS sequence"/>
</dbReference>
<proteinExistence type="predicted"/>
<dbReference type="InParanoid" id="E3M964"/>